<dbReference type="OrthoDB" id="8376669at2"/>
<dbReference type="InterPro" id="IPR029032">
    <property type="entry name" value="AhpD-like"/>
</dbReference>
<dbReference type="Proteomes" id="UP000068164">
    <property type="component" value="Unassembled WGS sequence"/>
</dbReference>
<reference evidence="1 2" key="1">
    <citation type="submission" date="2015-11" db="EMBL/GenBank/DDBJ databases">
        <title>Draft Genome Sequence of the Strain BR 10423 (Rhizobium sp.) isolated from nodules of Mimosa pudica.</title>
        <authorList>
            <person name="Barauna A.C."/>
            <person name="Zilli J.E."/>
            <person name="Simoes-Araujo J.L."/>
            <person name="Reis V.M."/>
            <person name="James E.K."/>
            <person name="Reis F.B.Jr."/>
            <person name="Rouws L.F."/>
            <person name="Passos S.R."/>
            <person name="Gois S.R."/>
        </authorList>
    </citation>
    <scope>NUCLEOTIDE SEQUENCE [LARGE SCALE GENOMIC DNA]</scope>
    <source>
        <strain evidence="1 2">BR10423</strain>
    </source>
</reference>
<accession>A0A120FLZ4</accession>
<dbReference type="Gene3D" id="1.20.1290.10">
    <property type="entry name" value="AhpD-like"/>
    <property type="match status" value="1"/>
</dbReference>
<gene>
    <name evidence="1" type="ORF">AS026_03820</name>
</gene>
<evidence type="ECO:0008006" key="3">
    <source>
        <dbReference type="Google" id="ProtNLM"/>
    </source>
</evidence>
<dbReference type="PANTHER" id="PTHR35446:SF2">
    <property type="entry name" value="CARBOXYMUCONOLACTONE DECARBOXYLASE-LIKE DOMAIN-CONTAINING PROTEIN"/>
    <property type="match status" value="1"/>
</dbReference>
<evidence type="ECO:0000313" key="2">
    <source>
        <dbReference type="Proteomes" id="UP000068164"/>
    </source>
</evidence>
<organism evidence="1 2">
    <name type="scientific">Rhizobium altiplani</name>
    <dbReference type="NCBI Taxonomy" id="1864509"/>
    <lineage>
        <taxon>Bacteria</taxon>
        <taxon>Pseudomonadati</taxon>
        <taxon>Pseudomonadota</taxon>
        <taxon>Alphaproteobacteria</taxon>
        <taxon>Hyphomicrobiales</taxon>
        <taxon>Rhizobiaceae</taxon>
        <taxon>Rhizobium/Agrobacterium group</taxon>
        <taxon>Rhizobium</taxon>
    </lineage>
</organism>
<proteinExistence type="predicted"/>
<keyword evidence="2" id="KW-1185">Reference proteome</keyword>
<dbReference type="RefSeq" id="WP_051321039.1">
    <property type="nucleotide sequence ID" value="NZ_LNCD01000069.1"/>
</dbReference>
<dbReference type="PANTHER" id="PTHR35446">
    <property type="entry name" value="SI:CH211-175M2.5"/>
    <property type="match status" value="1"/>
</dbReference>
<dbReference type="EMBL" id="LNCD01000069">
    <property type="protein sequence ID" value="KWV53012.1"/>
    <property type="molecule type" value="Genomic_DNA"/>
</dbReference>
<dbReference type="SUPFAM" id="SSF69118">
    <property type="entry name" value="AhpD-like"/>
    <property type="match status" value="1"/>
</dbReference>
<evidence type="ECO:0000313" key="1">
    <source>
        <dbReference type="EMBL" id="KWV53012.1"/>
    </source>
</evidence>
<sequence length="113" mass="12563">MSSIAVSDDTRTRPLLWLLTGDPVWVEKLALDPNNAELSDREQTLVRYGLKLTVNPADIAPSDLDTLRTAGLDEPAILELAHLVAYYNLSNRLMTGLGVRPTDQAYFAHRSKE</sequence>
<protein>
    <recommendedName>
        <fullName evidence="3">Peroxidase</fullName>
    </recommendedName>
</protein>
<comment type="caution">
    <text evidence="1">The sequence shown here is derived from an EMBL/GenBank/DDBJ whole genome shotgun (WGS) entry which is preliminary data.</text>
</comment>
<dbReference type="AlphaFoldDB" id="A0A120FLZ4"/>
<name>A0A120FLZ4_9HYPH</name>